<dbReference type="PANTHER" id="PTHR12526">
    <property type="entry name" value="GLYCOSYLTRANSFERASE"/>
    <property type="match status" value="1"/>
</dbReference>
<dbReference type="AlphaFoldDB" id="A0AAE4QUY3"/>
<reference evidence="4" key="1">
    <citation type="submission" date="2023-10" db="EMBL/GenBank/DDBJ databases">
        <title>Development of a sustainable strategy for remediation of hydrocarbon-contaminated territories based on the waste exchange concept.</title>
        <authorList>
            <person name="Krivoruchko A."/>
        </authorList>
    </citation>
    <scope>NUCLEOTIDE SEQUENCE</scope>
    <source>
        <strain evidence="4">IEGM 1175</strain>
    </source>
</reference>
<dbReference type="SUPFAM" id="SSF53756">
    <property type="entry name" value="UDP-Glycosyltransferase/glycogen phosphorylase"/>
    <property type="match status" value="1"/>
</dbReference>
<dbReference type="Proteomes" id="UP001185873">
    <property type="component" value="Unassembled WGS sequence"/>
</dbReference>
<dbReference type="Gene3D" id="3.40.50.2000">
    <property type="entry name" value="Glycogen Phosphorylase B"/>
    <property type="match status" value="2"/>
</dbReference>
<accession>A0AAE4QUY3</accession>
<dbReference type="EC" id="2.4.-.-" evidence="4"/>
<name>A0AAE4QUY3_9ACTN</name>
<dbReference type="PANTHER" id="PTHR12526:SF510">
    <property type="entry name" value="D-INOSITOL 3-PHOSPHATE GLYCOSYLTRANSFERASE"/>
    <property type="match status" value="1"/>
</dbReference>
<evidence type="ECO:0000259" key="3">
    <source>
        <dbReference type="Pfam" id="PF13439"/>
    </source>
</evidence>
<dbReference type="EMBL" id="JAWLKJ010000001">
    <property type="protein sequence ID" value="MDV6298585.1"/>
    <property type="molecule type" value="Genomic_DNA"/>
</dbReference>
<evidence type="ECO:0000313" key="5">
    <source>
        <dbReference type="Proteomes" id="UP001185873"/>
    </source>
</evidence>
<gene>
    <name evidence="4" type="ORF">R3P82_05620</name>
</gene>
<organism evidence="4 5">
    <name type="scientific">Dietzia maris</name>
    <dbReference type="NCBI Taxonomy" id="37915"/>
    <lineage>
        <taxon>Bacteria</taxon>
        <taxon>Bacillati</taxon>
        <taxon>Actinomycetota</taxon>
        <taxon>Actinomycetes</taxon>
        <taxon>Mycobacteriales</taxon>
        <taxon>Dietziaceae</taxon>
        <taxon>Dietzia</taxon>
    </lineage>
</organism>
<dbReference type="InterPro" id="IPR028098">
    <property type="entry name" value="Glyco_trans_4-like_N"/>
</dbReference>
<evidence type="ECO:0000256" key="1">
    <source>
        <dbReference type="ARBA" id="ARBA00022676"/>
    </source>
</evidence>
<keyword evidence="1 4" id="KW-0328">Glycosyltransferase</keyword>
<comment type="caution">
    <text evidence="4">The sequence shown here is derived from an EMBL/GenBank/DDBJ whole genome shotgun (WGS) entry which is preliminary data.</text>
</comment>
<dbReference type="Pfam" id="PF13439">
    <property type="entry name" value="Glyco_transf_4"/>
    <property type="match status" value="1"/>
</dbReference>
<protein>
    <submittedName>
        <fullName evidence="4">Glycosyltransferase</fullName>
        <ecNumber evidence="4">2.4.-.-</ecNumber>
    </submittedName>
</protein>
<evidence type="ECO:0000256" key="2">
    <source>
        <dbReference type="ARBA" id="ARBA00022679"/>
    </source>
</evidence>
<evidence type="ECO:0000313" key="4">
    <source>
        <dbReference type="EMBL" id="MDV6298585.1"/>
    </source>
</evidence>
<dbReference type="Pfam" id="PF13692">
    <property type="entry name" value="Glyco_trans_1_4"/>
    <property type="match status" value="1"/>
</dbReference>
<dbReference type="RefSeq" id="WP_317468930.1">
    <property type="nucleotide sequence ID" value="NZ_JAWLKJ010000001.1"/>
</dbReference>
<feature type="domain" description="Glycosyltransferase subfamily 4-like N-terminal" evidence="3">
    <location>
        <begin position="13"/>
        <end position="175"/>
    </location>
</feature>
<proteinExistence type="predicted"/>
<dbReference type="GO" id="GO:0016757">
    <property type="term" value="F:glycosyltransferase activity"/>
    <property type="evidence" value="ECO:0007669"/>
    <property type="project" value="UniProtKB-KW"/>
</dbReference>
<sequence length="374" mass="39814">MKVLVLIDGFRLGGAETLLIPFAAAAREAGVEVDLVSLVPMEDAAPGLLEQYRAAGLTPRAVGMRRLLRPDALPRLVRFIRAGGYDVVHAHLATAITLGVPAARLARRPVVTTFHTLAPVFDGRARLKERLAVLTATRSDAALFASHASLDTYADLHYAGRPPGNWRVVHNGIDVSGYEPGPANPAVRAELGGDRYGFLAVLPAAFREQKGIPHAIAAWSRVVAEQPGAVLALVGGGDEEPVLRAAVREHGLDEEVVFAGVRTDMAAVYRAADVVLLPSLVENLPTVLIEAGATCRPVVATTVGGIGEIVDDGVTGLLCPPADPEAMAEKILRLARDPRLREAMGAAATERIRSSFSARVWVEQLVEIYREAAR</sequence>
<keyword evidence="2 4" id="KW-0808">Transferase</keyword>